<dbReference type="InterPro" id="IPR016035">
    <property type="entry name" value="Acyl_Trfase/lysoPLipase"/>
</dbReference>
<protein>
    <recommendedName>
        <fullName evidence="8">Patatin</fullName>
        <ecNumber evidence="8">3.1.1.-</ecNumber>
    </recommendedName>
</protein>
<dbReference type="PANTHER" id="PTHR32176:SF26">
    <property type="entry name" value="PATATIN-LIKE PROTEIN 2"/>
    <property type="match status" value="1"/>
</dbReference>
<dbReference type="InterPro" id="IPR002641">
    <property type="entry name" value="PNPLA_dom"/>
</dbReference>
<proteinExistence type="inferred from homology"/>
<accession>A0A8T0R309</accession>
<feature type="domain" description="PNPLA" evidence="9">
    <location>
        <begin position="24"/>
        <end position="230"/>
    </location>
</feature>
<evidence type="ECO:0000256" key="5">
    <source>
        <dbReference type="ARBA" id="ARBA00023098"/>
    </source>
</evidence>
<feature type="active site" description="Nucleophile" evidence="7">
    <location>
        <position position="68"/>
    </location>
</feature>
<keyword evidence="3" id="KW-0611">Plant defense</keyword>
<dbReference type="SUPFAM" id="SSF52151">
    <property type="entry name" value="FabD/lysophospholipase-like"/>
    <property type="match status" value="1"/>
</dbReference>
<dbReference type="AlphaFoldDB" id="A0A8T0R309"/>
<evidence type="ECO:0000256" key="3">
    <source>
        <dbReference type="ARBA" id="ARBA00022821"/>
    </source>
</evidence>
<comment type="domain">
    <text evidence="8">The nitrogen atoms of the two glycine residues in the GGXR motif define the oxyanion hole, and stabilize the oxyanion that forms during the nucleophilic attack by the catalytic serine during substrate cleavage.</text>
</comment>
<feature type="short sequence motif" description="GXSXG" evidence="7">
    <location>
        <begin position="66"/>
        <end position="70"/>
    </location>
</feature>
<keyword evidence="4 7" id="KW-0442">Lipid degradation</keyword>
<comment type="function">
    <text evidence="6">Possesses non-specific lipolytic acyl hydrolase (LAH) activity. Hydrolyzes phospholipids as well as galactolipids. May play a role in disease resistance.</text>
</comment>
<keyword evidence="2 7" id="KW-0378">Hydrolase</keyword>
<dbReference type="GO" id="GO:0006952">
    <property type="term" value="P:defense response"/>
    <property type="evidence" value="ECO:0007669"/>
    <property type="project" value="UniProtKB-KW"/>
</dbReference>
<comment type="function">
    <text evidence="8">Lipolytic acyl hydrolase (LAH).</text>
</comment>
<dbReference type="PANTHER" id="PTHR32176">
    <property type="entry name" value="XYLOSE ISOMERASE"/>
    <property type="match status" value="1"/>
</dbReference>
<evidence type="ECO:0000313" key="10">
    <source>
        <dbReference type="EMBL" id="KAG2579363.1"/>
    </source>
</evidence>
<evidence type="ECO:0000256" key="8">
    <source>
        <dbReference type="RuleBase" id="RU361262"/>
    </source>
</evidence>
<evidence type="ECO:0000256" key="6">
    <source>
        <dbReference type="ARBA" id="ARBA00025642"/>
    </source>
</evidence>
<organism evidence="10 11">
    <name type="scientific">Panicum virgatum</name>
    <name type="common">Blackwell switchgrass</name>
    <dbReference type="NCBI Taxonomy" id="38727"/>
    <lineage>
        <taxon>Eukaryota</taxon>
        <taxon>Viridiplantae</taxon>
        <taxon>Streptophyta</taxon>
        <taxon>Embryophyta</taxon>
        <taxon>Tracheophyta</taxon>
        <taxon>Spermatophyta</taxon>
        <taxon>Magnoliopsida</taxon>
        <taxon>Liliopsida</taxon>
        <taxon>Poales</taxon>
        <taxon>Poaceae</taxon>
        <taxon>PACMAD clade</taxon>
        <taxon>Panicoideae</taxon>
        <taxon>Panicodae</taxon>
        <taxon>Paniceae</taxon>
        <taxon>Panicinae</taxon>
        <taxon>Panicum</taxon>
        <taxon>Panicum sect. Hiantes</taxon>
    </lineage>
</organism>
<comment type="caution">
    <text evidence="10">The sequence shown here is derived from an EMBL/GenBank/DDBJ whole genome shotgun (WGS) entry which is preliminary data.</text>
</comment>
<keyword evidence="11" id="KW-1185">Reference proteome</keyword>
<comment type="similarity">
    <text evidence="1 8">Belongs to the patatin family.</text>
</comment>
<dbReference type="EMBL" id="CM029048">
    <property type="protein sequence ID" value="KAG2579363.1"/>
    <property type="molecule type" value="Genomic_DNA"/>
</dbReference>
<evidence type="ECO:0000256" key="1">
    <source>
        <dbReference type="ARBA" id="ARBA00010240"/>
    </source>
</evidence>
<dbReference type="Gene3D" id="3.40.1090.10">
    <property type="entry name" value="Cytosolic phospholipase A2 catalytic domain"/>
    <property type="match status" value="1"/>
</dbReference>
<dbReference type="Proteomes" id="UP000823388">
    <property type="component" value="Chromosome 6N"/>
</dbReference>
<evidence type="ECO:0000256" key="7">
    <source>
        <dbReference type="PROSITE-ProRule" id="PRU01161"/>
    </source>
</evidence>
<dbReference type="GO" id="GO:0004620">
    <property type="term" value="F:phospholipase activity"/>
    <property type="evidence" value="ECO:0007669"/>
    <property type="project" value="TreeGrafter"/>
</dbReference>
<dbReference type="GO" id="GO:0047372">
    <property type="term" value="F:monoacylglycerol lipase activity"/>
    <property type="evidence" value="ECO:0007669"/>
    <property type="project" value="TreeGrafter"/>
</dbReference>
<evidence type="ECO:0000259" key="9">
    <source>
        <dbReference type="PROSITE" id="PS51635"/>
    </source>
</evidence>
<evidence type="ECO:0000256" key="4">
    <source>
        <dbReference type="ARBA" id="ARBA00022963"/>
    </source>
</evidence>
<feature type="active site" description="Proton acceptor" evidence="7">
    <location>
        <position position="217"/>
    </location>
</feature>
<dbReference type="CDD" id="cd07214">
    <property type="entry name" value="Pat17_isozyme_like"/>
    <property type="match status" value="1"/>
</dbReference>
<dbReference type="Pfam" id="PF01734">
    <property type="entry name" value="Patatin"/>
    <property type="match status" value="1"/>
</dbReference>
<feature type="short sequence motif" description="DGA/G" evidence="7">
    <location>
        <begin position="217"/>
        <end position="219"/>
    </location>
</feature>
<gene>
    <name evidence="10" type="ORF">PVAP13_6NG283400</name>
</gene>
<dbReference type="FunFam" id="3.40.1090.10:FF:000005">
    <property type="entry name" value="Patatin"/>
    <property type="match status" value="1"/>
</dbReference>
<dbReference type="PROSITE" id="PS51635">
    <property type="entry name" value="PNPLA"/>
    <property type="match status" value="1"/>
</dbReference>
<reference evidence="10" key="1">
    <citation type="submission" date="2020-05" db="EMBL/GenBank/DDBJ databases">
        <title>WGS assembly of Panicum virgatum.</title>
        <authorList>
            <person name="Lovell J.T."/>
            <person name="Jenkins J."/>
            <person name="Shu S."/>
            <person name="Juenger T.E."/>
            <person name="Schmutz J."/>
        </authorList>
    </citation>
    <scope>NUCLEOTIDE SEQUENCE</scope>
    <source>
        <strain evidence="10">AP13</strain>
    </source>
</reference>
<keyword evidence="5 7" id="KW-0443">Lipid metabolism</keyword>
<dbReference type="GO" id="GO:0016042">
    <property type="term" value="P:lipid catabolic process"/>
    <property type="evidence" value="ECO:0007669"/>
    <property type="project" value="UniProtKB-UniRule"/>
</dbReference>
<dbReference type="EC" id="3.1.1.-" evidence="8"/>
<dbReference type="OrthoDB" id="1658288at2759"/>
<evidence type="ECO:0000313" key="11">
    <source>
        <dbReference type="Proteomes" id="UP000823388"/>
    </source>
</evidence>
<feature type="short sequence motif" description="GXGXXG" evidence="7">
    <location>
        <begin position="28"/>
        <end position="33"/>
    </location>
</feature>
<evidence type="ECO:0000256" key="2">
    <source>
        <dbReference type="ARBA" id="ARBA00022801"/>
    </source>
</evidence>
<sequence length="401" mass="44154">MANTNSAEGAQQTNPEKVKLVTVLSIDGGGVRGIIPAVILAFLEEKLQELDGPDARIADYFDVVAGTSTGGLLTAMLTAPGKNGRPLFNAKDLAQFYIDHSPKIFPQKNWILSKIFSMLRMVRGPKYDGKYLHALLRQYLGDLRLDKTLTNVIIPTYDIAILQPTIFSSFELKHRPYKNALLSDITISTSAAPTFFPAHYFETKDADGSTRAFNLVDGGLAANNPTLSAMSQVSKDIILGDPDFFPVKPVDYGKFMVISLGCGSNRTRKYSAKAAAKWGIFNWLIMDGTAPIIDMFNGASADMVDIHLCVLFRALHSSHNYLRIQYDQLTGSAGSVDDCSKENMDKLVKIGKDLLTKNVSRVDLETGRIVDIPGEGTNAEKLAKFAKQLSDERRRRQNLPK</sequence>
<name>A0A8T0R309_PANVG</name>